<comment type="similarity">
    <text evidence="1 3">Belongs to the type-B carboxylesterase/lipase family.</text>
</comment>
<feature type="domain" description="Carboxylesterase type B" evidence="4">
    <location>
        <begin position="24"/>
        <end position="346"/>
    </location>
</feature>
<dbReference type="InterPro" id="IPR050654">
    <property type="entry name" value="AChE-related_enzymes"/>
</dbReference>
<dbReference type="Proteomes" id="UP000249829">
    <property type="component" value="Unassembled WGS sequence"/>
</dbReference>
<dbReference type="GO" id="GO:0052689">
    <property type="term" value="F:carboxylic ester hydrolase activity"/>
    <property type="evidence" value="ECO:0007669"/>
    <property type="project" value="TreeGrafter"/>
</dbReference>
<dbReference type="Gene3D" id="3.40.50.1820">
    <property type="entry name" value="alpha/beta hydrolase"/>
    <property type="match status" value="1"/>
</dbReference>
<evidence type="ECO:0000256" key="1">
    <source>
        <dbReference type="ARBA" id="ARBA00005964"/>
    </source>
</evidence>
<dbReference type="OMA" id="PPAWIQR"/>
<dbReference type="STRING" id="1450538.A0A2V5GU77"/>
<dbReference type="PANTHER" id="PTHR43918">
    <property type="entry name" value="ACETYLCHOLINESTERASE"/>
    <property type="match status" value="1"/>
</dbReference>
<keyword evidence="3" id="KW-0732">Signal</keyword>
<keyword evidence="2 3" id="KW-0378">Hydrolase</keyword>
<dbReference type="InterPro" id="IPR029058">
    <property type="entry name" value="AB_hydrolase_fold"/>
</dbReference>
<proteinExistence type="inferred from homology"/>
<feature type="signal peptide" evidence="3">
    <location>
        <begin position="1"/>
        <end position="18"/>
    </location>
</feature>
<evidence type="ECO:0000259" key="4">
    <source>
        <dbReference type="Pfam" id="PF00135"/>
    </source>
</evidence>
<sequence>MRALLVASLAGIVACSSASPDPLTISTTSGIVHGGVNSSMPDVKQFLGIPFAQPPVDSLRWLPPQRLDTPDSVINGTEYPPSCIQITTWDDTSVFSVIPETLILNGVSEDCLTLSVWAPKTADAGSKLPVLIWIYGGSFVAGGTDTPAWHAGQWVQRSQEHIVVSIQYRLNIFGWPGAEGLEDQNLGFLDQRAGIEWVQENIAAFGGDPDNMVLWGQSAGGGSVDVQNFAYPDDPIVNGFISDSGSVFLTVETRSEGYTNFSSVARHFNCTAGSAAATLDCMRQVPAAAIESVLEVESSLTFYPWIDDKVVFNNYTERYVQGRVSNKPAIFGSNANEGASLITLPEPATAAPDEATVAAITQRFQCAAPYSTQLRGRLGLQTYNYQYRGNFSNVSPLWWMGAYHCSELPLLFGTSGDFRGADTPFETEVSRRMQQLWLAFVKSPACGLAAHGWQDASSGLVQVFANGTAVTDAPVAADLVYADCAGYYSNYLA</sequence>
<dbReference type="PROSITE" id="PS00122">
    <property type="entry name" value="CARBOXYLESTERASE_B_1"/>
    <property type="match status" value="1"/>
</dbReference>
<evidence type="ECO:0000256" key="3">
    <source>
        <dbReference type="RuleBase" id="RU361235"/>
    </source>
</evidence>
<dbReference type="AlphaFoldDB" id="A0A2V5GU77"/>
<dbReference type="EMBL" id="KZ825200">
    <property type="protein sequence ID" value="PYI14925.1"/>
    <property type="molecule type" value="Genomic_DNA"/>
</dbReference>
<dbReference type="EC" id="3.1.1.-" evidence="3"/>
<dbReference type="PANTHER" id="PTHR43918:SF4">
    <property type="entry name" value="CARBOXYLIC ESTER HYDROLASE"/>
    <property type="match status" value="1"/>
</dbReference>
<dbReference type="InterPro" id="IPR002018">
    <property type="entry name" value="CarbesteraseB"/>
</dbReference>
<gene>
    <name evidence="5" type="ORF">BO99DRAFT_448962</name>
</gene>
<name>A0A2V5GU77_ASPV1</name>
<organism evidence="5 6">
    <name type="scientific">Aspergillus violaceofuscus (strain CBS 115571)</name>
    <dbReference type="NCBI Taxonomy" id="1450538"/>
    <lineage>
        <taxon>Eukaryota</taxon>
        <taxon>Fungi</taxon>
        <taxon>Dikarya</taxon>
        <taxon>Ascomycota</taxon>
        <taxon>Pezizomycotina</taxon>
        <taxon>Eurotiomycetes</taxon>
        <taxon>Eurotiomycetidae</taxon>
        <taxon>Eurotiales</taxon>
        <taxon>Aspergillaceae</taxon>
        <taxon>Aspergillus</taxon>
    </lineage>
</organism>
<accession>A0A2V5GU77</accession>
<dbReference type="PROSITE" id="PS51257">
    <property type="entry name" value="PROKAR_LIPOPROTEIN"/>
    <property type="match status" value="1"/>
</dbReference>
<dbReference type="Pfam" id="PF00135">
    <property type="entry name" value="COesterase"/>
    <property type="match status" value="1"/>
</dbReference>
<dbReference type="InterPro" id="IPR019819">
    <property type="entry name" value="Carboxylesterase_B_CS"/>
</dbReference>
<dbReference type="InterPro" id="IPR019826">
    <property type="entry name" value="Carboxylesterase_B_AS"/>
</dbReference>
<feature type="chain" id="PRO_5015801334" description="Carboxylic ester hydrolase" evidence="3">
    <location>
        <begin position="19"/>
        <end position="493"/>
    </location>
</feature>
<reference evidence="5 6" key="1">
    <citation type="submission" date="2018-02" db="EMBL/GenBank/DDBJ databases">
        <title>The genomes of Aspergillus section Nigri reveals drivers in fungal speciation.</title>
        <authorList>
            <consortium name="DOE Joint Genome Institute"/>
            <person name="Vesth T.C."/>
            <person name="Nybo J."/>
            <person name="Theobald S."/>
            <person name="Brandl J."/>
            <person name="Frisvad J.C."/>
            <person name="Nielsen K.F."/>
            <person name="Lyhne E.K."/>
            <person name="Kogle M.E."/>
            <person name="Kuo A."/>
            <person name="Riley R."/>
            <person name="Clum A."/>
            <person name="Nolan M."/>
            <person name="Lipzen A."/>
            <person name="Salamov A."/>
            <person name="Henrissat B."/>
            <person name="Wiebenga A."/>
            <person name="De vries R.P."/>
            <person name="Grigoriev I.V."/>
            <person name="Mortensen U.H."/>
            <person name="Andersen M.R."/>
            <person name="Baker S.E."/>
        </authorList>
    </citation>
    <scope>NUCLEOTIDE SEQUENCE [LARGE SCALE GENOMIC DNA]</scope>
    <source>
        <strain evidence="5 6">CBS 115571</strain>
    </source>
</reference>
<protein>
    <recommendedName>
        <fullName evidence="3">Carboxylic ester hydrolase</fullName>
        <ecNumber evidence="3">3.1.1.-</ecNumber>
    </recommendedName>
</protein>
<keyword evidence="6" id="KW-1185">Reference proteome</keyword>
<dbReference type="PROSITE" id="PS00941">
    <property type="entry name" value="CARBOXYLESTERASE_B_2"/>
    <property type="match status" value="1"/>
</dbReference>
<dbReference type="SUPFAM" id="SSF53474">
    <property type="entry name" value="alpha/beta-Hydrolases"/>
    <property type="match status" value="1"/>
</dbReference>
<evidence type="ECO:0000313" key="6">
    <source>
        <dbReference type="Proteomes" id="UP000249829"/>
    </source>
</evidence>
<evidence type="ECO:0000256" key="2">
    <source>
        <dbReference type="ARBA" id="ARBA00022801"/>
    </source>
</evidence>
<evidence type="ECO:0000313" key="5">
    <source>
        <dbReference type="EMBL" id="PYI14925.1"/>
    </source>
</evidence>